<proteinExistence type="predicted"/>
<feature type="domain" description="Rubicon Homology" evidence="3">
    <location>
        <begin position="321"/>
        <end position="456"/>
    </location>
</feature>
<name>A0A7M7J9R0_VARDE</name>
<feature type="compositionally biased region" description="Polar residues" evidence="2">
    <location>
        <begin position="15"/>
        <end position="32"/>
    </location>
</feature>
<dbReference type="GO" id="GO:1901981">
    <property type="term" value="F:phosphatidylinositol phosphate binding"/>
    <property type="evidence" value="ECO:0007669"/>
    <property type="project" value="TreeGrafter"/>
</dbReference>
<dbReference type="Pfam" id="PF21054">
    <property type="entry name" value="RUBC_PIKBD"/>
    <property type="match status" value="1"/>
</dbReference>
<keyword evidence="5" id="KW-1185">Reference proteome</keyword>
<dbReference type="InterPro" id="IPR025258">
    <property type="entry name" value="RH_dom"/>
</dbReference>
<dbReference type="GO" id="GO:0006914">
    <property type="term" value="P:autophagy"/>
    <property type="evidence" value="ECO:0007669"/>
    <property type="project" value="UniProtKB-KW"/>
</dbReference>
<reference evidence="4" key="1">
    <citation type="submission" date="2021-01" db="UniProtKB">
        <authorList>
            <consortium name="EnsemblMetazoa"/>
        </authorList>
    </citation>
    <scope>IDENTIFICATION</scope>
</reference>
<dbReference type="EnsemblMetazoa" id="XM_022793059">
    <property type="protein sequence ID" value="XP_022648794"/>
    <property type="gene ID" value="LOC111245138"/>
</dbReference>
<dbReference type="Proteomes" id="UP000594260">
    <property type="component" value="Unplaced"/>
</dbReference>
<feature type="region of interest" description="Disordered" evidence="2">
    <location>
        <begin position="1"/>
        <end position="58"/>
    </location>
</feature>
<dbReference type="GeneID" id="111245138"/>
<protein>
    <recommendedName>
        <fullName evidence="3">Rubicon Homology domain-containing protein</fullName>
    </recommendedName>
</protein>
<evidence type="ECO:0000256" key="2">
    <source>
        <dbReference type="SAM" id="MobiDB-lite"/>
    </source>
</evidence>
<dbReference type="InterPro" id="IPR052428">
    <property type="entry name" value="Autophagy_HostDef_Reg"/>
</dbReference>
<accession>A0A7M7J9R0</accession>
<dbReference type="AlphaFoldDB" id="A0A7M7J9R0"/>
<dbReference type="SMART" id="SM01175">
    <property type="entry name" value="DUF4206"/>
    <property type="match status" value="1"/>
</dbReference>
<evidence type="ECO:0000256" key="1">
    <source>
        <dbReference type="ARBA" id="ARBA00023006"/>
    </source>
</evidence>
<organism evidence="4 5">
    <name type="scientific">Varroa destructor</name>
    <name type="common">Honeybee mite</name>
    <dbReference type="NCBI Taxonomy" id="109461"/>
    <lineage>
        <taxon>Eukaryota</taxon>
        <taxon>Metazoa</taxon>
        <taxon>Ecdysozoa</taxon>
        <taxon>Arthropoda</taxon>
        <taxon>Chelicerata</taxon>
        <taxon>Arachnida</taxon>
        <taxon>Acari</taxon>
        <taxon>Parasitiformes</taxon>
        <taxon>Mesostigmata</taxon>
        <taxon>Gamasina</taxon>
        <taxon>Dermanyssoidea</taxon>
        <taxon>Varroidae</taxon>
        <taxon>Varroa</taxon>
    </lineage>
</organism>
<dbReference type="PANTHER" id="PTHR45971">
    <property type="entry name" value="PHOX (PX) DOMAIN-CONTAINING PROTEIN"/>
    <property type="match status" value="1"/>
</dbReference>
<dbReference type="PANTHER" id="PTHR45971:SF1">
    <property type="entry name" value="RUBICON, ISOFORM A"/>
    <property type="match status" value="1"/>
</dbReference>
<keyword evidence="1" id="KW-0072">Autophagy</keyword>
<dbReference type="InterPro" id="IPR048569">
    <property type="entry name" value="RUBC_PIKBD"/>
</dbReference>
<sequence length="457" mass="51551">MSEESSPSLMVVTTIPCTVPSTHRSPTESQVDSSASTSPLISSSGGRSSAFSSNSSLRKNSSFLDGGARDVLAPTECGFPVPKKGQTLYDFLSSSDFNSFMSPLDKENAHFYIAEVVIQAMEHFQCWKRSRKNVTARNISKSEFERESTPEACLRTRRKRRESCRMQLSVSEDMTASNKDCTASLSLSSSDHDEGEFDSISKASFRSIESQAPMSAERTALCLLRNFRDKPLLKASDLKWIVGNDETPQQMIVLPDSWAVSPDDSSNNIRKRGSEFWAPPRKQIIFNKIFAESTVKIALEKQNLRCAGCGMKMLPKTSRPRLCHYLGKHFCQTCHHNYKSVIPARIVLKWDFTQCPVSDFAKNLLESLYCDPVFELYEYHRTVLKKSRMLAKVTELRGTLMKSAQYVKSCKNANKTRLLRIPIHLYTDQFKYSLDDFIQLNLLGPQRRIASCATADT</sequence>
<feature type="compositionally biased region" description="Low complexity" evidence="2">
    <location>
        <begin position="33"/>
        <end position="58"/>
    </location>
</feature>
<evidence type="ECO:0000313" key="4">
    <source>
        <dbReference type="EnsemblMetazoa" id="XP_022648794"/>
    </source>
</evidence>
<dbReference type="Pfam" id="PF13901">
    <property type="entry name" value="RH_dom"/>
    <property type="match status" value="1"/>
</dbReference>
<evidence type="ECO:0000259" key="3">
    <source>
        <dbReference type="SMART" id="SM01175"/>
    </source>
</evidence>
<evidence type="ECO:0000313" key="5">
    <source>
        <dbReference type="Proteomes" id="UP000594260"/>
    </source>
</evidence>
<dbReference type="RefSeq" id="XP_022648794.1">
    <property type="nucleotide sequence ID" value="XM_022793059.1"/>
</dbReference>